<dbReference type="SUPFAM" id="SSF53756">
    <property type="entry name" value="UDP-Glycosyltransferase/glycogen phosphorylase"/>
    <property type="match status" value="1"/>
</dbReference>
<sequence>MTQLLEDDQLRQRLGEQGRETVREQFLTPRLVDDFLTLLADVAGADRTG</sequence>
<dbReference type="Proteomes" id="UP000199126">
    <property type="component" value="Unassembled WGS sequence"/>
</dbReference>
<protein>
    <submittedName>
        <fullName evidence="1">Trehalose synthase</fullName>
    </submittedName>
</protein>
<dbReference type="AlphaFoldDB" id="A0A1H8V639"/>
<organism evidence="1 2">
    <name type="scientific">Halogranum amylolyticum</name>
    <dbReference type="NCBI Taxonomy" id="660520"/>
    <lineage>
        <taxon>Archaea</taxon>
        <taxon>Methanobacteriati</taxon>
        <taxon>Methanobacteriota</taxon>
        <taxon>Stenosarchaea group</taxon>
        <taxon>Halobacteria</taxon>
        <taxon>Halobacteriales</taxon>
        <taxon>Haloferacaceae</taxon>
    </lineage>
</organism>
<keyword evidence="2" id="KW-1185">Reference proteome</keyword>
<gene>
    <name evidence="1" type="ORF">SAMN04487948_11478</name>
</gene>
<dbReference type="EMBL" id="FODV01000014">
    <property type="protein sequence ID" value="SEP10930.1"/>
    <property type="molecule type" value="Genomic_DNA"/>
</dbReference>
<evidence type="ECO:0000313" key="2">
    <source>
        <dbReference type="Proteomes" id="UP000199126"/>
    </source>
</evidence>
<reference evidence="2" key="1">
    <citation type="submission" date="2016-10" db="EMBL/GenBank/DDBJ databases">
        <authorList>
            <person name="Varghese N."/>
            <person name="Submissions S."/>
        </authorList>
    </citation>
    <scope>NUCLEOTIDE SEQUENCE [LARGE SCALE GENOMIC DNA]</scope>
    <source>
        <strain evidence="2">CGMCC 1.10121</strain>
    </source>
</reference>
<evidence type="ECO:0000313" key="1">
    <source>
        <dbReference type="EMBL" id="SEP10930.1"/>
    </source>
</evidence>
<accession>A0A1H8V639</accession>
<name>A0A1H8V639_9EURY</name>
<proteinExistence type="predicted"/>